<comment type="function">
    <text evidence="9">Assemblin: Protease that plays an essential role in virion assembly within the nucleus. Catalyzes the cleavage of the assembly protein after formation of the spherical procapsid. By that cleavage, the capsid matures and gains its icosahedral shape. The cleavage sites seem to include -Ala-Ser-, -Ala-Ala-, as well as Ala-Thr bonds. Assemblin and cleavages products are evicted from the capsid before or during DNA packaging.</text>
</comment>
<dbReference type="GO" id="GO:0030430">
    <property type="term" value="C:host cell cytoplasm"/>
    <property type="evidence" value="ECO:0007669"/>
    <property type="project" value="UniProtKB-SubCell"/>
</dbReference>
<feature type="compositionally biased region" description="Low complexity" evidence="10">
    <location>
        <begin position="453"/>
        <end position="462"/>
    </location>
</feature>
<dbReference type="InterPro" id="IPR001847">
    <property type="entry name" value="Peptidase_S21"/>
</dbReference>
<feature type="chain" id="PRO_5023219226" description="Assembly protein" evidence="9">
    <location>
        <begin position="231"/>
        <end position="516"/>
    </location>
</feature>
<dbReference type="GO" id="GO:0019076">
    <property type="term" value="P:viral release from host cell"/>
    <property type="evidence" value="ECO:0007669"/>
    <property type="project" value="UniProtKB-UniRule"/>
</dbReference>
<feature type="chain" id="PRO_5023219225" description="Assemblin" evidence="9">
    <location>
        <begin position="1"/>
        <end position="230"/>
    </location>
</feature>
<keyword evidence="2 9" id="KW-1048">Host nucleus</keyword>
<dbReference type="SUPFAM" id="SSF50789">
    <property type="entry name" value="Herpes virus serine proteinase, assemblin"/>
    <property type="match status" value="1"/>
</dbReference>
<dbReference type="MEROPS" id="S21.006"/>
<comment type="catalytic activity">
    <reaction evidence="9">
        <text>Cleaves -Ala-|-Ser- and -Ala-|-Ala- bonds in the scaffold protein.</text>
        <dbReference type="EC" id="3.4.21.97"/>
    </reaction>
</comment>
<dbReference type="GO" id="GO:0042802">
    <property type="term" value="F:identical protein binding"/>
    <property type="evidence" value="ECO:0007669"/>
    <property type="project" value="UniProtKB-UniRule"/>
</dbReference>
<dbReference type="GO" id="GO:0039708">
    <property type="term" value="P:nuclear capsid assembly"/>
    <property type="evidence" value="ECO:0007669"/>
    <property type="project" value="UniProtKB-ARBA"/>
</dbReference>
<evidence type="ECO:0000256" key="4">
    <source>
        <dbReference type="ARBA" id="ARBA00022670"/>
    </source>
</evidence>
<dbReference type="GO" id="GO:0006508">
    <property type="term" value="P:proteolysis"/>
    <property type="evidence" value="ECO:0007669"/>
    <property type="project" value="UniProtKB-KW"/>
</dbReference>
<comment type="subunit">
    <molecule>Capsid scaffolding protein</molecule>
    <text evidence="9">Homomultimer. Interacts with major capsid protein.</text>
</comment>
<comment type="subcellular location">
    <molecule>Assemblin</molecule>
    <subcellularLocation>
        <location evidence="9">Host nucleus</location>
    </subcellularLocation>
</comment>
<keyword evidence="5 9" id="KW-0378">Hydrolase</keyword>
<evidence type="ECO:0000256" key="1">
    <source>
        <dbReference type="ARBA" id="ARBA00022553"/>
    </source>
</evidence>
<dbReference type="GO" id="GO:0004252">
    <property type="term" value="F:serine-type endopeptidase activity"/>
    <property type="evidence" value="ECO:0007669"/>
    <property type="project" value="UniProtKB-UniRule"/>
</dbReference>
<feature type="region of interest" description="Disordered" evidence="10">
    <location>
        <begin position="347"/>
        <end position="368"/>
    </location>
</feature>
<dbReference type="PRINTS" id="PR00236">
    <property type="entry name" value="HSVCAPSIDP40"/>
</dbReference>
<dbReference type="HAMAP" id="MF_04008">
    <property type="entry name" value="HSV_SCAF"/>
    <property type="match status" value="1"/>
</dbReference>
<evidence type="ECO:0000256" key="7">
    <source>
        <dbReference type="ARBA" id="ARBA00022950"/>
    </source>
</evidence>
<comment type="subunit">
    <molecule>Assemblin</molecule>
    <text evidence="9">Exists in a monomer-dimer equilibrium with the dimer being the active species.</text>
</comment>
<comment type="subcellular location">
    <molecule>Capsid scaffolding protein</molecule>
    <subcellularLocation>
        <location evidence="9">Host cytoplasm</location>
    </subcellularLocation>
</comment>
<dbReference type="EC" id="3.4.21.97" evidence="9"/>
<reference evidence="11" key="1">
    <citation type="journal article" date="2011" name="Virol. J.">
        <title>Sequencing of Bovine herpesvirus 4 V.test strain reveals important genome features.</title>
        <authorList>
            <person name="Palmeira L."/>
            <person name="Machiels B."/>
            <person name="Lete C."/>
            <person name="Vanderplasschen A."/>
            <person name="Gillet L."/>
        </authorList>
    </citation>
    <scope>NUCLEOTIDE SEQUENCE</scope>
    <source>
        <strain evidence="11">V.test</strain>
    </source>
</reference>
<dbReference type="Gene3D" id="3.20.16.10">
    <property type="entry name" value="Herpesvirus/Caudovirus protease domain"/>
    <property type="match status" value="1"/>
</dbReference>
<feature type="active site" description="Charge relay system" evidence="9">
    <location>
        <position position="114"/>
    </location>
</feature>
<organism evidence="11">
    <name type="scientific">Bovine herpesvirus 4</name>
    <name type="common">BoHV-4</name>
    <name type="synonym">Movar virus</name>
    <dbReference type="NCBI Taxonomy" id="10385"/>
    <lineage>
        <taxon>Viruses</taxon>
        <taxon>Duplodnaviria</taxon>
        <taxon>Heunggongvirae</taxon>
        <taxon>Peploviricota</taxon>
        <taxon>Herviviricetes</taxon>
        <taxon>Herpesvirales</taxon>
        <taxon>Orthoherpesviridae</taxon>
        <taxon>Gammaherpesvirinae</taxon>
        <taxon>Rhadinovirus</taxon>
        <taxon>Rhadinovirus bovinegamma4</taxon>
    </lineage>
</organism>
<gene>
    <name evidence="11" type="primary">ORF 17</name>
</gene>
<evidence type="ECO:0000256" key="8">
    <source>
        <dbReference type="ARBA" id="ARBA00023200"/>
    </source>
</evidence>
<protein>
    <recommendedName>
        <fullName evidence="9">Capsid scaffolding protein</fullName>
    </recommendedName>
    <alternativeName>
        <fullName evidence="9">Protease precursor</fullName>
        <shortName evidence="9">pPR</shortName>
    </alternativeName>
    <component>
        <recommendedName>
            <fullName evidence="9">Assemblin</fullName>
            <ecNumber evidence="9">3.4.21.97</ecNumber>
        </recommendedName>
        <alternativeName>
            <fullName evidence="9">Protease</fullName>
            <shortName evidence="9">Pr</shortName>
        </alternativeName>
    </component>
    <component>
        <recommendedName>
            <fullName evidence="9">Assembly protein</fullName>
            <shortName evidence="9">AP</shortName>
        </recommendedName>
        <alternativeName>
            <fullName evidence="9">Capsid assembly protein</fullName>
        </alternativeName>
    </component>
</protein>
<evidence type="ECO:0000256" key="3">
    <source>
        <dbReference type="ARBA" id="ARBA00022612"/>
    </source>
</evidence>
<feature type="active site" description="Charge relay system" evidence="9">
    <location>
        <position position="46"/>
    </location>
</feature>
<evidence type="ECO:0000256" key="6">
    <source>
        <dbReference type="ARBA" id="ARBA00022825"/>
    </source>
</evidence>
<comment type="function">
    <text evidence="9">Assembly protein: Plays a major role in capsid assembly. Acts as a scaffold protein by binding major capsid protein. Multimerizes in the nucleus such as major capsid protein forms the icosahedral T=16 capsid. Cleaved by assemblin after capsid completion. The cleavages products are evicted from the capsid before or during DNA packaging.</text>
</comment>
<evidence type="ECO:0000256" key="10">
    <source>
        <dbReference type="SAM" id="MobiDB-lite"/>
    </source>
</evidence>
<dbReference type="InterPro" id="IPR035443">
    <property type="entry name" value="Herpes_virus_sf"/>
</dbReference>
<keyword evidence="4 9" id="KW-0645">Protease</keyword>
<dbReference type="Pfam" id="PF00716">
    <property type="entry name" value="Peptidase_S21"/>
    <property type="match status" value="1"/>
</dbReference>
<comment type="function">
    <text evidence="9">Capsid scaffolding protein: Acts as a scaffold protein by binding major capsid protein in the cytoplasm, inducing the nuclear localization of both proteins. Multimerizes in the nucleus such as major capsid protein forms the icosahedral T=16 capsid. Autocatalytic cleavage releases the assembly protein, and subsequently abolishes interaction with major capsid protein. Cleavages products are evicted from the capsid before or during DNA packaging.</text>
</comment>
<organismHost>
    <name type="scientific">Panthera leo</name>
    <name type="common">Lion</name>
    <dbReference type="NCBI Taxonomy" id="9689"/>
</organismHost>
<comment type="similarity">
    <text evidence="9">Belongs to the herpesviridae capsid scaffolding protein family.</text>
</comment>
<proteinExistence type="inferred from homology"/>
<name>G1EUQ2_BHV4</name>
<accession>G1EUQ2</accession>
<dbReference type="EMBL" id="JN133502">
    <property type="protein sequence ID" value="AEL29761.1"/>
    <property type="molecule type" value="Genomic_DNA"/>
</dbReference>
<evidence type="ECO:0000256" key="5">
    <source>
        <dbReference type="ARBA" id="ARBA00022801"/>
    </source>
</evidence>
<evidence type="ECO:0000256" key="2">
    <source>
        <dbReference type="ARBA" id="ARBA00022562"/>
    </source>
</evidence>
<feature type="active site" description="Charge relay system" evidence="9">
    <location>
        <position position="134"/>
    </location>
</feature>
<comment type="subcellular location">
    <molecule>Assembly protein</molecule>
    <subcellularLocation>
        <location evidence="9">Host nucleus</location>
    </subcellularLocation>
</comment>
<comment type="caution">
    <text evidence="9">Lacks conserved residue(s) required for the propagation of feature annotation.</text>
</comment>
<feature type="compositionally biased region" description="Pro residues" evidence="10">
    <location>
        <begin position="477"/>
        <end position="490"/>
    </location>
</feature>
<feature type="chain" id="PRO_5023219227" description="Capsid scaffolding protein" evidence="9">
    <location>
        <begin position="1"/>
        <end position="516"/>
    </location>
</feature>
<dbReference type="GO" id="GO:0042025">
    <property type="term" value="C:host cell nucleus"/>
    <property type="evidence" value="ECO:0007669"/>
    <property type="project" value="UniProtKB-SubCell"/>
</dbReference>
<keyword evidence="6 9" id="KW-0720">Serine protease</keyword>
<keyword evidence="7 9" id="KW-0118">Viral capsid assembly</keyword>
<keyword evidence="8 9" id="KW-1035">Host cytoplasm</keyword>
<keyword evidence="3 9" id="KW-1188">Viral release from host cell</keyword>
<keyword evidence="1 9" id="KW-0597">Phosphoprotein</keyword>
<comment type="PTM">
    <text evidence="9">Capsid scaffolding protein: Capsid scaffolding protein is cleaved by assemblin after formation of the spherical procapsid. As a result, the capsid obtains its mature, icosahedral shape. Cleavages occur at two or more sites: release (R-site) and maturation (M-site).</text>
</comment>
<sequence length="516" mass="57435">MAPTIIVAGFVDVLSYPKLDKSLFIDPALVSKYLPSPKPIPLNIEHISEAIVGWTLGLFKVTHGIFCVGAVTSQDFMSLLERMFPYSEAAQTHKKSLPHHPILQMLHTWLPSLSLSSLHPDHTPPPEANEMFQHVALCALGKRRGTVAVYGPDIAWAVSKFNSLTESEVKHIINQCQGVRLEDLPDTDFHISSDILTAKAIDASYIKERLELLRTDKGVASVRQPTYLKASEYPIAPNLDISSRGDTMAQVPQTPDELITVPKSTFMSMLQSNLDNLKQTATKGVHGLPMYPAPLLPPHILQSHGEHQLGLYGPNMYSAYGYTDPPPRQYQDQLISPNGMYFSGPQYYPRPPKRKREQEYTEGPLFPGEESTLYRDVLTLTRNISDLQSEIKDLKSMHAPSCHDQGRCFSHHFGLSYGPREPPRELPTAHRNSHQSSAAATSNHPPPDRSNTSPPQQDQSPISPKPPRPQPSVTLSPQPPQPPPERPPTHPVEASLRPDTSTTLQKMFCEELLNNQ</sequence>
<comment type="domain">
    <text evidence="9">Region of interaction between pPR and pAP is called Amino conserved domain (ACD). The region of interaction with major capsid protein is called carboxyl conserved domain (CCD).</text>
</comment>
<feature type="region of interest" description="Disordered" evidence="10">
    <location>
        <begin position="414"/>
        <end position="501"/>
    </location>
</feature>
<feature type="region of interest" description="Interaction with major capsid protein" evidence="9">
    <location>
        <begin position="496"/>
        <end position="516"/>
    </location>
</feature>
<evidence type="ECO:0000256" key="9">
    <source>
        <dbReference type="HAMAP-Rule" id="MF_04008"/>
    </source>
</evidence>
<comment type="subunit">
    <molecule>Assembly protein</molecule>
    <text evidence="9">Homomultimer. Interacts with major capsid protein.</text>
</comment>
<feature type="site" description="Cleavage; by assemblin; Release site" evidence="9">
    <location>
        <begin position="230"/>
        <end position="231"/>
    </location>
</feature>
<evidence type="ECO:0000313" key="11">
    <source>
        <dbReference type="EMBL" id="AEL29761.1"/>
    </source>
</evidence>
<organismHost>
    <name type="scientific">Bos taurus</name>
    <name type="common">Bovine</name>
    <dbReference type="NCBI Taxonomy" id="9913"/>
</organismHost>
<organismHost>
    <name type="scientific">Felis catus</name>
    <name type="common">Cat</name>
    <name type="synonym">Felis silvestris catus</name>
    <dbReference type="NCBI Taxonomy" id="9685"/>
</organismHost>
<feature type="compositionally biased region" description="Polar residues" evidence="10">
    <location>
        <begin position="434"/>
        <end position="443"/>
    </location>
</feature>